<evidence type="ECO:0000256" key="2">
    <source>
        <dbReference type="ARBA" id="ARBA00023125"/>
    </source>
</evidence>
<name>A0A848K8J4_9NOCA</name>
<dbReference type="EMBL" id="VCQU01000001">
    <property type="protein sequence ID" value="NMN93728.1"/>
    <property type="molecule type" value="Genomic_DNA"/>
</dbReference>
<dbReference type="InterPro" id="IPR020449">
    <property type="entry name" value="Tscrpt_reg_AraC-type_HTH"/>
</dbReference>
<dbReference type="RefSeq" id="WP_169584423.1">
    <property type="nucleotide sequence ID" value="NZ_VCQU01000001.1"/>
</dbReference>
<gene>
    <name evidence="5" type="ORF">FGL95_01580</name>
</gene>
<dbReference type="Pfam" id="PF12833">
    <property type="entry name" value="HTH_18"/>
    <property type="match status" value="1"/>
</dbReference>
<dbReference type="PANTHER" id="PTHR46796">
    <property type="entry name" value="HTH-TYPE TRANSCRIPTIONAL ACTIVATOR RHAS-RELATED"/>
    <property type="match status" value="1"/>
</dbReference>
<comment type="caution">
    <text evidence="5">The sequence shown here is derived from an EMBL/GenBank/DDBJ whole genome shotgun (WGS) entry which is preliminary data.</text>
</comment>
<dbReference type="Gene3D" id="1.10.10.60">
    <property type="entry name" value="Homeodomain-like"/>
    <property type="match status" value="1"/>
</dbReference>
<evidence type="ECO:0000256" key="1">
    <source>
        <dbReference type="ARBA" id="ARBA00023015"/>
    </source>
</evidence>
<sequence length="313" mass="34978">MNTDQYTHNRTTTLDLDPRERADFWADHVRENQCLFDYRYPGGSDFHGATQVQRARGFQLVEFWSDGIDYVRSSNEIRRDPLDDYKLVIPHRGELSIIEDDRSVTLGPGMGGLISIRSPFELLHGGGVHAIVLTIPAARAHGFDTTATTFDLSKGLGVVLDSMVRTLANEREHFTASDFETACEQAVELTSALTGRDRTAETGLSAVEASVRRYVRLNSDQPSINGAAIARDLGWSLRQVQLALQRAGTTPRELIRETRLRQARRRLLDSSLRHLSISDIAFASGFSSLSNFGAAFHERFGSSPRELRDLESR</sequence>
<reference evidence="5 6" key="2">
    <citation type="submission" date="2020-06" db="EMBL/GenBank/DDBJ databases">
        <title>Antribacter stalactiti gen. nov., sp. nov., a new member of the family Nacardiaceae isolated from a cave.</title>
        <authorList>
            <person name="Kim I.S."/>
        </authorList>
    </citation>
    <scope>NUCLEOTIDE SEQUENCE [LARGE SCALE GENOMIC DNA]</scope>
    <source>
        <strain evidence="5 6">YC2-7</strain>
    </source>
</reference>
<keyword evidence="2" id="KW-0238">DNA-binding</keyword>
<dbReference type="PROSITE" id="PS01124">
    <property type="entry name" value="HTH_ARAC_FAMILY_2"/>
    <property type="match status" value="1"/>
</dbReference>
<keyword evidence="1" id="KW-0805">Transcription regulation</keyword>
<dbReference type="InterPro" id="IPR009057">
    <property type="entry name" value="Homeodomain-like_sf"/>
</dbReference>
<dbReference type="PANTHER" id="PTHR46796:SF6">
    <property type="entry name" value="ARAC SUBFAMILY"/>
    <property type="match status" value="1"/>
</dbReference>
<protein>
    <submittedName>
        <fullName evidence="5">AraC family transcriptional regulator</fullName>
    </submittedName>
</protein>
<dbReference type="SMART" id="SM00342">
    <property type="entry name" value="HTH_ARAC"/>
    <property type="match status" value="1"/>
</dbReference>
<reference evidence="5 6" key="1">
    <citation type="submission" date="2019-05" db="EMBL/GenBank/DDBJ databases">
        <authorList>
            <person name="Lee S.D."/>
        </authorList>
    </citation>
    <scope>NUCLEOTIDE SEQUENCE [LARGE SCALE GENOMIC DNA]</scope>
    <source>
        <strain evidence="5 6">YC2-7</strain>
    </source>
</reference>
<feature type="domain" description="HTH araC/xylS-type" evidence="4">
    <location>
        <begin position="209"/>
        <end position="310"/>
    </location>
</feature>
<organism evidence="5 6">
    <name type="scientific">Antrihabitans stalactiti</name>
    <dbReference type="NCBI Taxonomy" id="2584121"/>
    <lineage>
        <taxon>Bacteria</taxon>
        <taxon>Bacillati</taxon>
        <taxon>Actinomycetota</taxon>
        <taxon>Actinomycetes</taxon>
        <taxon>Mycobacteriales</taxon>
        <taxon>Nocardiaceae</taxon>
        <taxon>Antrihabitans</taxon>
    </lineage>
</organism>
<dbReference type="Proteomes" id="UP000535543">
    <property type="component" value="Unassembled WGS sequence"/>
</dbReference>
<dbReference type="PRINTS" id="PR00032">
    <property type="entry name" value="HTHARAC"/>
</dbReference>
<accession>A0A848K8J4</accession>
<evidence type="ECO:0000313" key="6">
    <source>
        <dbReference type="Proteomes" id="UP000535543"/>
    </source>
</evidence>
<proteinExistence type="predicted"/>
<dbReference type="InterPro" id="IPR018060">
    <property type="entry name" value="HTH_AraC"/>
</dbReference>
<dbReference type="InterPro" id="IPR050204">
    <property type="entry name" value="AraC_XylS_family_regulators"/>
</dbReference>
<dbReference type="InterPro" id="IPR035418">
    <property type="entry name" value="AraC-bd_2"/>
</dbReference>
<dbReference type="SUPFAM" id="SSF46689">
    <property type="entry name" value="Homeodomain-like"/>
    <property type="match status" value="1"/>
</dbReference>
<dbReference type="Pfam" id="PF14525">
    <property type="entry name" value="AraC_binding_2"/>
    <property type="match status" value="1"/>
</dbReference>
<dbReference type="GO" id="GO:0043565">
    <property type="term" value="F:sequence-specific DNA binding"/>
    <property type="evidence" value="ECO:0007669"/>
    <property type="project" value="InterPro"/>
</dbReference>
<evidence type="ECO:0000259" key="4">
    <source>
        <dbReference type="PROSITE" id="PS01124"/>
    </source>
</evidence>
<dbReference type="GO" id="GO:0003700">
    <property type="term" value="F:DNA-binding transcription factor activity"/>
    <property type="evidence" value="ECO:0007669"/>
    <property type="project" value="InterPro"/>
</dbReference>
<evidence type="ECO:0000313" key="5">
    <source>
        <dbReference type="EMBL" id="NMN93728.1"/>
    </source>
</evidence>
<evidence type="ECO:0000256" key="3">
    <source>
        <dbReference type="ARBA" id="ARBA00023163"/>
    </source>
</evidence>
<keyword evidence="6" id="KW-1185">Reference proteome</keyword>
<dbReference type="AlphaFoldDB" id="A0A848K8J4"/>
<keyword evidence="3" id="KW-0804">Transcription</keyword>